<dbReference type="AlphaFoldDB" id="T1GPC4"/>
<reference evidence="2" key="1">
    <citation type="submission" date="2013-02" db="EMBL/GenBank/DDBJ databases">
        <authorList>
            <person name="Hughes D."/>
        </authorList>
    </citation>
    <scope>NUCLEOTIDE SEQUENCE</scope>
    <source>
        <strain>Durham</strain>
        <strain evidence="2">NC isolate 2 -- Noor lab</strain>
    </source>
</reference>
<dbReference type="EMBL" id="CAQQ02190865">
    <property type="status" value="NOT_ANNOTATED_CDS"/>
    <property type="molecule type" value="Genomic_DNA"/>
</dbReference>
<dbReference type="EMBL" id="CAQQ02190866">
    <property type="status" value="NOT_ANNOTATED_CDS"/>
    <property type="molecule type" value="Genomic_DNA"/>
</dbReference>
<proteinExistence type="predicted"/>
<keyword evidence="2" id="KW-1185">Reference proteome</keyword>
<dbReference type="HOGENOM" id="CLU_2870179_0_0_1"/>
<organism evidence="1 2">
    <name type="scientific">Megaselia scalaris</name>
    <name type="common">Humpbacked fly</name>
    <name type="synonym">Phora scalaris</name>
    <dbReference type="NCBI Taxonomy" id="36166"/>
    <lineage>
        <taxon>Eukaryota</taxon>
        <taxon>Metazoa</taxon>
        <taxon>Ecdysozoa</taxon>
        <taxon>Arthropoda</taxon>
        <taxon>Hexapoda</taxon>
        <taxon>Insecta</taxon>
        <taxon>Pterygota</taxon>
        <taxon>Neoptera</taxon>
        <taxon>Endopterygota</taxon>
        <taxon>Diptera</taxon>
        <taxon>Brachycera</taxon>
        <taxon>Muscomorpha</taxon>
        <taxon>Platypezoidea</taxon>
        <taxon>Phoridae</taxon>
        <taxon>Megaseliini</taxon>
        <taxon>Megaselia</taxon>
    </lineage>
</organism>
<dbReference type="EnsemblMetazoa" id="MESCA005449-RA">
    <property type="protein sequence ID" value="MESCA005449-PA"/>
    <property type="gene ID" value="MESCA005449"/>
</dbReference>
<evidence type="ECO:0000313" key="2">
    <source>
        <dbReference type="Proteomes" id="UP000015102"/>
    </source>
</evidence>
<sequence>MLALPGNPQEQLLTTKLYPSAFHSKDRTQVWKIIRDRQQRKTVSKVAAGRSRIELRRASKLVNE</sequence>
<protein>
    <submittedName>
        <fullName evidence="1">Uncharacterized protein</fullName>
    </submittedName>
</protein>
<dbReference type="Proteomes" id="UP000015102">
    <property type="component" value="Unassembled WGS sequence"/>
</dbReference>
<name>T1GPC4_MEGSC</name>
<evidence type="ECO:0000313" key="1">
    <source>
        <dbReference type="EnsemblMetazoa" id="MESCA005449-PA"/>
    </source>
</evidence>
<accession>T1GPC4</accession>
<reference evidence="1" key="2">
    <citation type="submission" date="2015-06" db="UniProtKB">
        <authorList>
            <consortium name="EnsemblMetazoa"/>
        </authorList>
    </citation>
    <scope>IDENTIFICATION</scope>
</reference>